<dbReference type="Proteomes" id="UP000254209">
    <property type="component" value="Unassembled WGS sequence"/>
</dbReference>
<evidence type="ECO:0000313" key="2">
    <source>
        <dbReference type="EMBL" id="SSY80105.1"/>
    </source>
</evidence>
<proteinExistence type="predicted"/>
<evidence type="ECO:0000256" key="1">
    <source>
        <dbReference type="SAM" id="MobiDB-lite"/>
    </source>
</evidence>
<dbReference type="AlphaFoldDB" id="A0A376BTK2"/>
<feature type="compositionally biased region" description="Polar residues" evidence="1">
    <location>
        <begin position="14"/>
        <end position="28"/>
    </location>
</feature>
<sequence length="115" mass="12538">MTDLPTPKGILPKVSQTQNTQETVPQQTPKKGFIHWLSGLVSNPATGQISHTKLWANIAGATMTYKFATTPNAPEWLWWAYGAMVGGYALIKRGMAVIPQMAQIAQQKGKDDVAD</sequence>
<keyword evidence="3" id="KW-1185">Reference proteome</keyword>
<reference evidence="2 3" key="1">
    <citation type="submission" date="2018-06" db="EMBL/GenBank/DDBJ databases">
        <authorList>
            <consortium name="Pathogen Informatics"/>
            <person name="Doyle S."/>
        </authorList>
    </citation>
    <scope>NUCLEOTIDE SEQUENCE [LARGE SCALE GENOMIC DNA]</scope>
    <source>
        <strain evidence="2 3">NCTC10283</strain>
    </source>
</reference>
<protein>
    <recommendedName>
        <fullName evidence="4">Phage protein</fullName>
    </recommendedName>
</protein>
<feature type="region of interest" description="Disordered" evidence="1">
    <location>
        <begin position="1"/>
        <end position="28"/>
    </location>
</feature>
<name>A0A376BTK2_9NEIS</name>
<gene>
    <name evidence="2" type="ORF">NCTC10283_01659</name>
</gene>
<dbReference type="STRING" id="1120980.GCA_000745955_00772"/>
<evidence type="ECO:0000313" key="3">
    <source>
        <dbReference type="Proteomes" id="UP000254209"/>
    </source>
</evidence>
<accession>A0A376BTK2</accession>
<dbReference type="EMBL" id="UFSO01000003">
    <property type="protein sequence ID" value="SSY80105.1"/>
    <property type="molecule type" value="Genomic_DNA"/>
</dbReference>
<organism evidence="2 3">
    <name type="scientific">Alysiella crassa</name>
    <dbReference type="NCBI Taxonomy" id="153491"/>
    <lineage>
        <taxon>Bacteria</taxon>
        <taxon>Pseudomonadati</taxon>
        <taxon>Pseudomonadota</taxon>
        <taxon>Betaproteobacteria</taxon>
        <taxon>Neisseriales</taxon>
        <taxon>Neisseriaceae</taxon>
        <taxon>Alysiella</taxon>
    </lineage>
</organism>
<evidence type="ECO:0008006" key="4">
    <source>
        <dbReference type="Google" id="ProtNLM"/>
    </source>
</evidence>